<protein>
    <submittedName>
        <fullName evidence="2">N-acetylneuraminate synthase</fullName>
    </submittedName>
</protein>
<gene>
    <name evidence="2" type="ORF">MBAV_006498</name>
</gene>
<dbReference type="Proteomes" id="UP000033423">
    <property type="component" value="Unassembled WGS sequence"/>
</dbReference>
<dbReference type="InterPro" id="IPR013974">
    <property type="entry name" value="SAF"/>
</dbReference>
<accession>A0A0F3GHF1</accession>
<dbReference type="InterPro" id="IPR051690">
    <property type="entry name" value="PseI-like"/>
</dbReference>
<dbReference type="Gene3D" id="3.90.1210.10">
    <property type="entry name" value="Antifreeze-like/N-acetylneuraminic acid synthase C-terminal domain"/>
    <property type="match status" value="1"/>
</dbReference>
<dbReference type="InterPro" id="IPR013132">
    <property type="entry name" value="PseI/NeuA/B-like_N"/>
</dbReference>
<evidence type="ECO:0000313" key="3">
    <source>
        <dbReference type="Proteomes" id="UP000033423"/>
    </source>
</evidence>
<dbReference type="SUPFAM" id="SSF51269">
    <property type="entry name" value="AFP III-like domain"/>
    <property type="match status" value="1"/>
</dbReference>
<dbReference type="InterPro" id="IPR013785">
    <property type="entry name" value="Aldolase_TIM"/>
</dbReference>
<reference evidence="2 3" key="1">
    <citation type="submission" date="2015-02" db="EMBL/GenBank/DDBJ databases">
        <title>Single-cell genomics of uncultivated deep-branching MTB reveals a conserved set of magnetosome genes.</title>
        <authorList>
            <person name="Kolinko S."/>
            <person name="Richter M."/>
            <person name="Glockner F.O."/>
            <person name="Brachmann A."/>
            <person name="Schuler D."/>
        </authorList>
    </citation>
    <scope>NUCLEOTIDE SEQUENCE [LARGE SCALE GENOMIC DNA]</scope>
    <source>
        <strain evidence="2">TM-1</strain>
    </source>
</reference>
<dbReference type="PANTHER" id="PTHR42966">
    <property type="entry name" value="N-ACETYLNEURAMINATE SYNTHASE"/>
    <property type="match status" value="1"/>
</dbReference>
<dbReference type="GO" id="GO:0016051">
    <property type="term" value="P:carbohydrate biosynthetic process"/>
    <property type="evidence" value="ECO:0007669"/>
    <property type="project" value="InterPro"/>
</dbReference>
<name>A0A0F3GHF1_9BACT</name>
<dbReference type="GO" id="GO:0047444">
    <property type="term" value="F:N-acylneuraminate-9-phosphate synthase activity"/>
    <property type="evidence" value="ECO:0007669"/>
    <property type="project" value="TreeGrafter"/>
</dbReference>
<evidence type="ECO:0000313" key="2">
    <source>
        <dbReference type="EMBL" id="KJU81365.1"/>
    </source>
</evidence>
<dbReference type="PROSITE" id="PS50844">
    <property type="entry name" value="AFP_LIKE"/>
    <property type="match status" value="1"/>
</dbReference>
<keyword evidence="3" id="KW-1185">Reference proteome</keyword>
<proteinExistence type="predicted"/>
<comment type="caution">
    <text evidence="2">The sequence shown here is derived from an EMBL/GenBank/DDBJ whole genome shotgun (WGS) entry which is preliminary data.</text>
</comment>
<dbReference type="EMBL" id="LACI01002732">
    <property type="protein sequence ID" value="KJU81365.1"/>
    <property type="molecule type" value="Genomic_DNA"/>
</dbReference>
<dbReference type="InterPro" id="IPR057736">
    <property type="entry name" value="SAF_PseI/NeuA/NeuB"/>
</dbReference>
<evidence type="ECO:0000259" key="1">
    <source>
        <dbReference type="PROSITE" id="PS50844"/>
    </source>
</evidence>
<feature type="domain" description="AFP-like" evidence="1">
    <location>
        <begin position="282"/>
        <end position="334"/>
    </location>
</feature>
<dbReference type="InterPro" id="IPR036732">
    <property type="entry name" value="AFP_Neu5c_C_sf"/>
</dbReference>
<dbReference type="Gene3D" id="3.20.20.70">
    <property type="entry name" value="Aldolase class I"/>
    <property type="match status" value="1"/>
</dbReference>
<dbReference type="PATRIC" id="fig|29290.4.peg.8573"/>
<dbReference type="PANTHER" id="PTHR42966:SF1">
    <property type="entry name" value="SIALIC ACID SYNTHASE"/>
    <property type="match status" value="1"/>
</dbReference>
<dbReference type="SUPFAM" id="SSF51569">
    <property type="entry name" value="Aldolase"/>
    <property type="match status" value="1"/>
</dbReference>
<dbReference type="Pfam" id="PF03102">
    <property type="entry name" value="NeuB"/>
    <property type="match status" value="1"/>
</dbReference>
<dbReference type="InterPro" id="IPR020007">
    <property type="entry name" value="NeuB/NeuA"/>
</dbReference>
<dbReference type="CDD" id="cd11615">
    <property type="entry name" value="SAF_NeuB_like"/>
    <property type="match status" value="1"/>
</dbReference>
<sequence>MVKTFIIAEAGVNHNGDIVIAKEMIDIASYAGADAIKFQTFKAHTLVSMLTKKAEYQKNTTKFSESHFEMIKRLELNYDDHKELFNYCYKKSIQFLSSPFDVESIEFLDRLGLDTMKIPSGEITNIPYLRKIGGIGKKVIISTGMSDMKEIGNALEVLTLAGMSKDDIIVLHCNSEYPTPFEDVNLKAMHTIRDSFNVKVGYSDHTLGIDVPIAAVALGAVLIEKHFTIDKTMFGPDHSASLDPDELSAMILSVRKIEKALGTGLKTASPSELKNRSIARKSIFAAQDIKAGDVFTDENLIGKRPYTGIGIENWDKILGRQAKRDFFVDEMIEI</sequence>
<dbReference type="NCBIfam" id="TIGR03569">
    <property type="entry name" value="NeuB_NnaB"/>
    <property type="match status" value="1"/>
</dbReference>
<organism evidence="2 3">
    <name type="scientific">Candidatus Magnetobacterium bavaricum</name>
    <dbReference type="NCBI Taxonomy" id="29290"/>
    <lineage>
        <taxon>Bacteria</taxon>
        <taxon>Pseudomonadati</taxon>
        <taxon>Nitrospirota</taxon>
        <taxon>Thermodesulfovibrionia</taxon>
        <taxon>Thermodesulfovibrionales</taxon>
        <taxon>Candidatus Magnetobacteriaceae</taxon>
        <taxon>Candidatus Magnetobacterium</taxon>
    </lineage>
</organism>
<dbReference type="AlphaFoldDB" id="A0A0F3GHF1"/>
<dbReference type="InterPro" id="IPR006190">
    <property type="entry name" value="SAF_AFP_Neu5Ac"/>
</dbReference>
<dbReference type="Pfam" id="PF08666">
    <property type="entry name" value="SAF"/>
    <property type="match status" value="1"/>
</dbReference>